<proteinExistence type="inferred from homology"/>
<feature type="active site" evidence="3">
    <location>
        <position position="266"/>
    </location>
</feature>
<dbReference type="Gene3D" id="3.75.10.20">
    <property type="entry name" value="Succinylarginine dihydrolase"/>
    <property type="match status" value="1"/>
</dbReference>
<feature type="binding site" evidence="3">
    <location>
        <position position="127"/>
    </location>
    <ligand>
        <name>substrate</name>
    </ligand>
</feature>
<feature type="active site" description="Nucleophile" evidence="3">
    <location>
        <position position="387"/>
    </location>
</feature>
<protein>
    <recommendedName>
        <fullName evidence="3 4">N-succinylarginine dihydrolase</fullName>
        <ecNumber evidence="3 4">3.5.3.23</ecNumber>
    </recommendedName>
</protein>
<dbReference type="AlphaFoldDB" id="A0A1I0BZA0"/>
<dbReference type="GO" id="GO:0019545">
    <property type="term" value="P:L-arginine catabolic process to succinate"/>
    <property type="evidence" value="ECO:0007669"/>
    <property type="project" value="UniProtKB-UniRule"/>
</dbReference>
<dbReference type="InterPro" id="IPR007079">
    <property type="entry name" value="SuccinylArg_d-Hdrlase_AstB"/>
</dbReference>
<dbReference type="GO" id="GO:0009015">
    <property type="term" value="F:N-succinylarginine dihydrolase activity"/>
    <property type="evidence" value="ECO:0007669"/>
    <property type="project" value="UniProtKB-UniRule"/>
</dbReference>
<dbReference type="PANTHER" id="PTHR30420">
    <property type="entry name" value="N-SUCCINYLARGININE DIHYDROLASE"/>
    <property type="match status" value="1"/>
</dbReference>
<evidence type="ECO:0000256" key="3">
    <source>
        <dbReference type="HAMAP-Rule" id="MF_01172"/>
    </source>
</evidence>
<feature type="binding site" evidence="3">
    <location>
        <position position="268"/>
    </location>
    <ligand>
        <name>substrate</name>
    </ligand>
</feature>
<evidence type="ECO:0000256" key="2">
    <source>
        <dbReference type="ARBA" id="ARBA00022801"/>
    </source>
</evidence>
<dbReference type="EMBL" id="FOHV01000009">
    <property type="protein sequence ID" value="SET12376.1"/>
    <property type="molecule type" value="Genomic_DNA"/>
</dbReference>
<feature type="binding site" evidence="3">
    <location>
        <begin position="36"/>
        <end position="45"/>
    </location>
    <ligand>
        <name>substrate</name>
    </ligand>
</feature>
<dbReference type="NCBIfam" id="NF009789">
    <property type="entry name" value="PRK13281.1"/>
    <property type="match status" value="1"/>
</dbReference>
<evidence type="ECO:0000313" key="5">
    <source>
        <dbReference type="EMBL" id="SET12376.1"/>
    </source>
</evidence>
<feature type="binding site" evidence="3">
    <location>
        <begin position="154"/>
        <end position="155"/>
    </location>
    <ligand>
        <name>substrate</name>
    </ligand>
</feature>
<dbReference type="GO" id="GO:0019544">
    <property type="term" value="P:L-arginine catabolic process to L-glutamate"/>
    <property type="evidence" value="ECO:0007669"/>
    <property type="project" value="UniProtKB-UniRule"/>
</dbReference>
<reference evidence="6" key="1">
    <citation type="submission" date="2016-10" db="EMBL/GenBank/DDBJ databases">
        <authorList>
            <person name="Varghese N."/>
            <person name="Submissions S."/>
        </authorList>
    </citation>
    <scope>NUCLEOTIDE SEQUENCE [LARGE SCALE GENOMIC DNA]</scope>
    <source>
        <strain evidence="6">DSM 18579</strain>
    </source>
</reference>
<evidence type="ECO:0000256" key="1">
    <source>
        <dbReference type="ARBA" id="ARBA00022503"/>
    </source>
</evidence>
<dbReference type="OrthoDB" id="248552at2"/>
<dbReference type="NCBIfam" id="TIGR03241">
    <property type="entry name" value="arg_catab_astB"/>
    <property type="match status" value="1"/>
</dbReference>
<feature type="active site" evidence="3">
    <location>
        <position position="191"/>
    </location>
</feature>
<sequence>MSDNQIIDNSNQIPKTHLAGFEVNFDGLVGLTHHYAGLAYGNKASINNQFQVSNPKLAAKQGLLKMKALMDRGFKQAVLPPHQRPYIPGLRQLGFSGTEAQVLQKAAKEAPELLSMLSSASNMWVANAATISPSSDTFDGRMHITPANLQNKFHRSFEHVTTAAVLQAIFNNPKRFAHHPVLPHNPLFGDEGAANHGRLGSNYAEEGIELFVYGVDCHHLSNGPNRFPARQTLQASQAISRLHQLDSNKVVFAKQNPIAIDSGVFHNDVISVTNQNVLFYHEFAFEHHDNVIAELSAKLDQIGVEFRPIMVPNESVTLEECVDSYLFNSQLLTKPDGRMMLVLPKEAQNNTRVWRYIENLLQSNTPIDEVMVFDLRESMKNGGGPACLRLRVAMSQAEFTSINQGIILTDELYEKLDKWIDAHYRDKLVIEDLGDPMLLQENYRALDELTVILNLNSIYDFQKNDY</sequence>
<dbReference type="HAMAP" id="MF_01172">
    <property type="entry name" value="AstB"/>
    <property type="match status" value="1"/>
</dbReference>
<keyword evidence="2 3" id="KW-0378">Hydrolase</keyword>
<keyword evidence="1 3" id="KW-0056">Arginine metabolism</keyword>
<evidence type="ECO:0000256" key="4">
    <source>
        <dbReference type="NCBIfam" id="TIGR03241"/>
    </source>
</evidence>
<dbReference type="Proteomes" id="UP000242642">
    <property type="component" value="Unassembled WGS sequence"/>
</dbReference>
<gene>
    <name evidence="3" type="primary">astB</name>
    <name evidence="5" type="ORF">SAMN02583745_01422</name>
</gene>
<dbReference type="Pfam" id="PF04996">
    <property type="entry name" value="AstB"/>
    <property type="match status" value="1"/>
</dbReference>
<comment type="function">
    <text evidence="3">Catalyzes the hydrolysis of N(2)-succinylarginine into N(2)-succinylornithine, ammonia and CO(2).</text>
</comment>
<keyword evidence="6" id="KW-1185">Reference proteome</keyword>
<dbReference type="PANTHER" id="PTHR30420:SF2">
    <property type="entry name" value="N-SUCCINYLARGININE DIHYDROLASE"/>
    <property type="match status" value="1"/>
</dbReference>
<organism evidence="5 6">
    <name type="scientific">Thorsellia anophelis DSM 18579</name>
    <dbReference type="NCBI Taxonomy" id="1123402"/>
    <lineage>
        <taxon>Bacteria</taxon>
        <taxon>Pseudomonadati</taxon>
        <taxon>Pseudomonadota</taxon>
        <taxon>Gammaproteobacteria</taxon>
        <taxon>Enterobacterales</taxon>
        <taxon>Thorselliaceae</taxon>
        <taxon>Thorsellia</taxon>
    </lineage>
</organism>
<evidence type="ECO:0000313" key="6">
    <source>
        <dbReference type="Proteomes" id="UP000242642"/>
    </source>
</evidence>
<dbReference type="UniPathway" id="UPA00185">
    <property type="reaction ID" value="UER00280"/>
</dbReference>
<dbReference type="RefSeq" id="WP_093319061.1">
    <property type="nucleotide sequence ID" value="NZ_FOHV01000009.1"/>
</dbReference>
<comment type="catalytic activity">
    <reaction evidence="3">
        <text>N(2)-succinyl-L-arginine + 2 H2O + 2 H(+) = N(2)-succinyl-L-ornithine + 2 NH4(+) + CO2</text>
        <dbReference type="Rhea" id="RHEA:19533"/>
        <dbReference type="ChEBI" id="CHEBI:15377"/>
        <dbReference type="ChEBI" id="CHEBI:15378"/>
        <dbReference type="ChEBI" id="CHEBI:16526"/>
        <dbReference type="ChEBI" id="CHEBI:28938"/>
        <dbReference type="ChEBI" id="CHEBI:58241"/>
        <dbReference type="ChEBI" id="CHEBI:58514"/>
        <dbReference type="EC" id="3.5.3.23"/>
    </reaction>
</comment>
<feature type="binding site" evidence="3">
    <location>
        <position position="230"/>
    </location>
    <ligand>
        <name>substrate</name>
    </ligand>
</feature>
<feature type="binding site" evidence="3">
    <location>
        <position position="381"/>
    </location>
    <ligand>
        <name>substrate</name>
    </ligand>
</feature>
<dbReference type="SUPFAM" id="SSF55909">
    <property type="entry name" value="Pentein"/>
    <property type="match status" value="1"/>
</dbReference>
<comment type="similarity">
    <text evidence="3">Belongs to the succinylarginine dihydrolase family.</text>
</comment>
<dbReference type="InterPro" id="IPR037031">
    <property type="entry name" value="AstB_sf"/>
</dbReference>
<dbReference type="EC" id="3.5.3.23" evidence="3 4"/>
<dbReference type="STRING" id="1123402.SAMN02583745_01422"/>
<name>A0A1I0BZA0_9GAMM</name>
<comment type="pathway">
    <text evidence="3">Amino-acid degradation; L-arginine degradation via AST pathway; L-glutamate and succinate from L-arginine: step 2/5.</text>
</comment>
<accession>A0A1I0BZA0</accession>
<comment type="subunit">
    <text evidence="3">Homodimer.</text>
</comment>